<proteinExistence type="predicted"/>
<keyword evidence="1" id="KW-0732">Signal</keyword>
<feature type="chain" id="PRO_5038023252" evidence="1">
    <location>
        <begin position="23"/>
        <end position="493"/>
    </location>
</feature>
<dbReference type="InterPro" id="IPR038636">
    <property type="entry name" value="Wzi_sf"/>
</dbReference>
<evidence type="ECO:0000256" key="1">
    <source>
        <dbReference type="SAM" id="SignalP"/>
    </source>
</evidence>
<reference evidence="2" key="1">
    <citation type="journal article" date="2014" name="Int. J. Syst. Evol. Microbiol.">
        <title>Complete genome sequence of Corynebacterium casei LMG S-19264T (=DSM 44701T), isolated from a smear-ripened cheese.</title>
        <authorList>
            <consortium name="US DOE Joint Genome Institute (JGI-PGF)"/>
            <person name="Walter F."/>
            <person name="Albersmeier A."/>
            <person name="Kalinowski J."/>
            <person name="Ruckert C."/>
        </authorList>
    </citation>
    <scope>NUCLEOTIDE SEQUENCE</scope>
    <source>
        <strain evidence="2">JCM 30804</strain>
    </source>
</reference>
<dbReference type="Proteomes" id="UP000613743">
    <property type="component" value="Unassembled WGS sequence"/>
</dbReference>
<dbReference type="AlphaFoldDB" id="A0A917JTF7"/>
<organism evidence="2 3">
    <name type="scientific">Shewanella gelidii</name>
    <dbReference type="NCBI Taxonomy" id="1642821"/>
    <lineage>
        <taxon>Bacteria</taxon>
        <taxon>Pseudomonadati</taxon>
        <taxon>Pseudomonadota</taxon>
        <taxon>Gammaproteobacteria</taxon>
        <taxon>Alteromonadales</taxon>
        <taxon>Shewanellaceae</taxon>
        <taxon>Shewanella</taxon>
    </lineage>
</organism>
<sequence length="493" mass="55023">MNFLRLSIVLLCITLGGKSLEAAPWVDTSDLYLRADIQALADAGVITVPVNTYPLMWAGIGADLAKAEPALLSAGLVDAFARVNFYYRQAIANKGNKSLKFTAATDAARFQHFGSDYREKAEAIASYEFLGSRFAYKLSTSAHYEAQDDKKLRFDDSYLAMIWGNWIFSAGTIGQWWGPGFDSGLIKSTNARPMPSVAVSRNNPQAFETPWLSWVGPWTLTAGFSLMEEERYAPRALLWNFRGTMRPFKQLEIGFSWTTQLCGEGQECDAKIIAKALTGQRDCRNDTGAGCSSYGNQLAGFDIRYAETWYDIPVGVYLEKTCEDAKGTSPWELADCGYLWGLDSRLEFDDQQYKLFLEYTDTLAACGTNDDVFNCFYEHGTYRSGSRYYGRALGSTYDSDAKVIVLGVIGQFANSRGFSSVLRYAQLNEDGVNTGNVWAPQPPKEDLMQLELSYRLPLWRGMMSVGGTISRSEFVEDESDSDATLFGSYHYKF</sequence>
<name>A0A917JTF7_9GAMM</name>
<evidence type="ECO:0000313" key="3">
    <source>
        <dbReference type="Proteomes" id="UP000613743"/>
    </source>
</evidence>
<feature type="signal peptide" evidence="1">
    <location>
        <begin position="1"/>
        <end position="22"/>
    </location>
</feature>
<evidence type="ECO:0000313" key="2">
    <source>
        <dbReference type="EMBL" id="GGI81266.1"/>
    </source>
</evidence>
<keyword evidence="3" id="KW-1185">Reference proteome</keyword>
<comment type="caution">
    <text evidence="2">The sequence shown here is derived from an EMBL/GenBank/DDBJ whole genome shotgun (WGS) entry which is preliminary data.</text>
</comment>
<reference evidence="2" key="2">
    <citation type="submission" date="2020-09" db="EMBL/GenBank/DDBJ databases">
        <authorList>
            <person name="Sun Q."/>
            <person name="Ohkuma M."/>
        </authorList>
    </citation>
    <scope>NUCLEOTIDE SEQUENCE</scope>
    <source>
        <strain evidence="2">JCM 30804</strain>
    </source>
</reference>
<protein>
    <submittedName>
        <fullName evidence="2">Outer membrane protein in capsule/EPS biosynthesis locus</fullName>
    </submittedName>
</protein>
<dbReference type="InterPro" id="IPR026950">
    <property type="entry name" value="Caps_assemb_Wzi"/>
</dbReference>
<gene>
    <name evidence="2" type="ORF">GCM10009332_18260</name>
</gene>
<dbReference type="EMBL" id="BMPZ01000004">
    <property type="protein sequence ID" value="GGI81266.1"/>
    <property type="molecule type" value="Genomic_DNA"/>
</dbReference>
<dbReference type="Gene3D" id="2.40.160.130">
    <property type="entry name" value="Capsule assembly protein Wzi"/>
    <property type="match status" value="1"/>
</dbReference>
<accession>A0A917JTF7</accession>
<dbReference type="Pfam" id="PF14052">
    <property type="entry name" value="Caps_assemb_Wzi"/>
    <property type="match status" value="1"/>
</dbReference>
<dbReference type="RefSeq" id="WP_188920094.1">
    <property type="nucleotide sequence ID" value="NZ_BMPZ01000004.1"/>
</dbReference>